<proteinExistence type="predicted"/>
<protein>
    <submittedName>
        <fullName evidence="2">CSON005177 protein</fullName>
    </submittedName>
</protein>
<name>A0A336LUJ9_CULSO</name>
<reference evidence="2" key="1">
    <citation type="submission" date="2018-07" db="EMBL/GenBank/DDBJ databases">
        <authorList>
            <person name="Quirk P.G."/>
            <person name="Krulwich T.A."/>
        </authorList>
    </citation>
    <scope>NUCLEOTIDE SEQUENCE</scope>
</reference>
<evidence type="ECO:0000256" key="1">
    <source>
        <dbReference type="SAM" id="Phobius"/>
    </source>
</evidence>
<keyword evidence="1" id="KW-0812">Transmembrane</keyword>
<gene>
    <name evidence="2" type="primary">CSON005177</name>
</gene>
<keyword evidence="1" id="KW-0472">Membrane</keyword>
<sequence length="61" mass="7293">MKGTINEKRLKNKHSNCLILFSPGLFTLFIIILNGNNLRLFYFHFNFHNLILFIKLLVNER</sequence>
<dbReference type="EMBL" id="UFQT01000207">
    <property type="protein sequence ID" value="SSX21716.1"/>
    <property type="molecule type" value="Genomic_DNA"/>
</dbReference>
<feature type="transmembrane region" description="Helical" evidence="1">
    <location>
        <begin position="17"/>
        <end position="35"/>
    </location>
</feature>
<organism evidence="2">
    <name type="scientific">Culicoides sonorensis</name>
    <name type="common">Biting midge</name>
    <dbReference type="NCBI Taxonomy" id="179676"/>
    <lineage>
        <taxon>Eukaryota</taxon>
        <taxon>Metazoa</taxon>
        <taxon>Ecdysozoa</taxon>
        <taxon>Arthropoda</taxon>
        <taxon>Hexapoda</taxon>
        <taxon>Insecta</taxon>
        <taxon>Pterygota</taxon>
        <taxon>Neoptera</taxon>
        <taxon>Endopterygota</taxon>
        <taxon>Diptera</taxon>
        <taxon>Nematocera</taxon>
        <taxon>Chironomoidea</taxon>
        <taxon>Ceratopogonidae</taxon>
        <taxon>Ceratopogoninae</taxon>
        <taxon>Culicoides</taxon>
        <taxon>Monoculicoides</taxon>
    </lineage>
</organism>
<keyword evidence="1" id="KW-1133">Transmembrane helix</keyword>
<accession>A0A336LUJ9</accession>
<dbReference type="VEuPathDB" id="VectorBase:CSON005177"/>
<dbReference type="AlphaFoldDB" id="A0A336LUJ9"/>
<evidence type="ECO:0000313" key="2">
    <source>
        <dbReference type="EMBL" id="SSX21716.1"/>
    </source>
</evidence>